<evidence type="ECO:0000313" key="3">
    <source>
        <dbReference type="Proteomes" id="UP000789901"/>
    </source>
</evidence>
<keyword evidence="3" id="KW-1185">Reference proteome</keyword>
<accession>A0ABN7XKL1</accession>
<name>A0ABN7XKL1_GIGMA</name>
<sequence>ELTPELETTISKQSQIYKNMLNDDLSKIFLKPAWFKRSSNPSPKPSVDSLPKASSASSPHSSPKNTRTKSIKDFFLRQKLDDADELKSQGQIYY</sequence>
<reference evidence="2 3" key="1">
    <citation type="submission" date="2021-06" db="EMBL/GenBank/DDBJ databases">
        <authorList>
            <person name="Kallberg Y."/>
            <person name="Tangrot J."/>
            <person name="Rosling A."/>
        </authorList>
    </citation>
    <scope>NUCLEOTIDE SEQUENCE [LARGE SCALE GENOMIC DNA]</scope>
    <source>
        <strain evidence="2 3">120-4 pot B 10/14</strain>
    </source>
</reference>
<dbReference type="Proteomes" id="UP000789901">
    <property type="component" value="Unassembled WGS sequence"/>
</dbReference>
<comment type="caution">
    <text evidence="2">The sequence shown here is derived from an EMBL/GenBank/DDBJ whole genome shotgun (WGS) entry which is preliminary data.</text>
</comment>
<feature type="non-terminal residue" evidence="2">
    <location>
        <position position="1"/>
    </location>
</feature>
<gene>
    <name evidence="2" type="ORF">GMARGA_LOCUS44662</name>
</gene>
<dbReference type="EMBL" id="CAJVQB010153669">
    <property type="protein sequence ID" value="CAG8855841.1"/>
    <property type="molecule type" value="Genomic_DNA"/>
</dbReference>
<organism evidence="2 3">
    <name type="scientific">Gigaspora margarita</name>
    <dbReference type="NCBI Taxonomy" id="4874"/>
    <lineage>
        <taxon>Eukaryota</taxon>
        <taxon>Fungi</taxon>
        <taxon>Fungi incertae sedis</taxon>
        <taxon>Mucoromycota</taxon>
        <taxon>Glomeromycotina</taxon>
        <taxon>Glomeromycetes</taxon>
        <taxon>Diversisporales</taxon>
        <taxon>Gigasporaceae</taxon>
        <taxon>Gigaspora</taxon>
    </lineage>
</organism>
<feature type="compositionally biased region" description="Low complexity" evidence="1">
    <location>
        <begin position="49"/>
        <end position="64"/>
    </location>
</feature>
<evidence type="ECO:0000256" key="1">
    <source>
        <dbReference type="SAM" id="MobiDB-lite"/>
    </source>
</evidence>
<feature type="non-terminal residue" evidence="2">
    <location>
        <position position="94"/>
    </location>
</feature>
<feature type="region of interest" description="Disordered" evidence="1">
    <location>
        <begin position="38"/>
        <end position="71"/>
    </location>
</feature>
<evidence type="ECO:0000313" key="2">
    <source>
        <dbReference type="EMBL" id="CAG8855841.1"/>
    </source>
</evidence>
<proteinExistence type="predicted"/>
<protein>
    <submittedName>
        <fullName evidence="2">36092_t:CDS:1</fullName>
    </submittedName>
</protein>